<dbReference type="AlphaFoldDB" id="A0A9X3STY4"/>
<dbReference type="Proteomes" id="UP001145799">
    <property type="component" value="Unassembled WGS sequence"/>
</dbReference>
<dbReference type="Gene3D" id="2.40.50.140">
    <property type="entry name" value="Nucleic acid-binding proteins"/>
    <property type="match status" value="1"/>
</dbReference>
<gene>
    <name evidence="2" type="ORF">J2S69_001307</name>
    <name evidence="1" type="ORF">O2L01_08190</name>
</gene>
<evidence type="ECO:0000313" key="1">
    <source>
        <dbReference type="EMBL" id="MDA1384960.1"/>
    </source>
</evidence>
<reference evidence="2 4" key="2">
    <citation type="submission" date="2023-07" db="EMBL/GenBank/DDBJ databases">
        <title>Sequencing the genomes of 1000 actinobacteria strains.</title>
        <authorList>
            <person name="Klenk H.-P."/>
        </authorList>
    </citation>
    <scope>NUCLEOTIDE SEQUENCE [LARGE SCALE GENOMIC DNA]</scope>
    <source>
        <strain evidence="2 4">DSM 44724</strain>
    </source>
</reference>
<evidence type="ECO:0000313" key="2">
    <source>
        <dbReference type="EMBL" id="MDR7337588.1"/>
    </source>
</evidence>
<accession>A0A9X3STY4</accession>
<keyword evidence="4" id="KW-1185">Reference proteome</keyword>
<comment type="caution">
    <text evidence="1">The sequence shown here is derived from an EMBL/GenBank/DDBJ whole genome shotgun (WGS) entry which is preliminary data.</text>
</comment>
<proteinExistence type="predicted"/>
<dbReference type="EMBL" id="JAPZVQ010000003">
    <property type="protein sequence ID" value="MDA1384960.1"/>
    <property type="molecule type" value="Genomic_DNA"/>
</dbReference>
<dbReference type="InterPro" id="IPR012340">
    <property type="entry name" value="NA-bd_OB-fold"/>
</dbReference>
<evidence type="ECO:0000313" key="4">
    <source>
        <dbReference type="Proteomes" id="UP001183604"/>
    </source>
</evidence>
<sequence length="155" mass="17173">MPPVGSRSKGRPPFWQSLRANWTRLAVPSQELFADEVRREADADTTPIERLEPRQLAVVAGRLRTVVLRTDGRSPSVEAELFDGTGQVALVWMGRRRIVGLEAGTRLVARGRVAQLADGRLAVYNPIYELCTSAAGERAPWRPLSDQPHDLEGPH</sequence>
<organism evidence="1 3">
    <name type="scientific">Glycomyces lechevalierae</name>
    <dbReference type="NCBI Taxonomy" id="256034"/>
    <lineage>
        <taxon>Bacteria</taxon>
        <taxon>Bacillati</taxon>
        <taxon>Actinomycetota</taxon>
        <taxon>Actinomycetes</taxon>
        <taxon>Glycomycetales</taxon>
        <taxon>Glycomycetaceae</taxon>
        <taxon>Glycomyces</taxon>
    </lineage>
</organism>
<evidence type="ECO:0000313" key="3">
    <source>
        <dbReference type="Proteomes" id="UP001145799"/>
    </source>
</evidence>
<dbReference type="CDD" id="cd04488">
    <property type="entry name" value="RecG_wedge_OBF"/>
    <property type="match status" value="1"/>
</dbReference>
<protein>
    <submittedName>
        <fullName evidence="1">OB-fold nucleic acid binding domain-containing protein</fullName>
    </submittedName>
</protein>
<dbReference type="RefSeq" id="WP_270121421.1">
    <property type="nucleotide sequence ID" value="NZ_BAAAOM010000002.1"/>
</dbReference>
<dbReference type="Proteomes" id="UP001183604">
    <property type="component" value="Unassembled WGS sequence"/>
</dbReference>
<reference evidence="1" key="1">
    <citation type="submission" date="2022-12" db="EMBL/GenBank/DDBJ databases">
        <title>Gycomyces niveus sp.nov., a novel actinomycete isolated from soil in Shouguang.</title>
        <authorList>
            <person name="Yang X."/>
        </authorList>
    </citation>
    <scope>NUCLEOTIDE SEQUENCE</scope>
    <source>
        <strain evidence="1">DSM 44724</strain>
    </source>
</reference>
<name>A0A9X3STY4_9ACTN</name>
<dbReference type="EMBL" id="JAVDYD010000001">
    <property type="protein sequence ID" value="MDR7337588.1"/>
    <property type="molecule type" value="Genomic_DNA"/>
</dbReference>